<organism evidence="7 8">
    <name type="scientific">Rhizobium wenxiniae</name>
    <dbReference type="NCBI Taxonomy" id="1737357"/>
    <lineage>
        <taxon>Bacteria</taxon>
        <taxon>Pseudomonadati</taxon>
        <taxon>Pseudomonadota</taxon>
        <taxon>Alphaproteobacteria</taxon>
        <taxon>Hyphomicrobiales</taxon>
        <taxon>Rhizobiaceae</taxon>
        <taxon>Rhizobium/Agrobacterium group</taxon>
        <taxon>Rhizobium</taxon>
    </lineage>
</organism>
<keyword evidence="4" id="KW-0804">Transcription</keyword>
<dbReference type="InterPro" id="IPR014284">
    <property type="entry name" value="RNA_pol_sigma-70_dom"/>
</dbReference>
<evidence type="ECO:0000259" key="5">
    <source>
        <dbReference type="Pfam" id="PF04542"/>
    </source>
</evidence>
<dbReference type="EMBL" id="JACHEG010000008">
    <property type="protein sequence ID" value="MBB6165138.1"/>
    <property type="molecule type" value="Genomic_DNA"/>
</dbReference>
<dbReference type="SUPFAM" id="SSF88659">
    <property type="entry name" value="Sigma3 and sigma4 domains of RNA polymerase sigma factors"/>
    <property type="match status" value="1"/>
</dbReference>
<keyword evidence="2" id="KW-0805">Transcription regulation</keyword>
<feature type="domain" description="RNA polymerase sigma-70 region 2" evidence="5">
    <location>
        <begin position="18"/>
        <end position="80"/>
    </location>
</feature>
<dbReference type="InterPro" id="IPR013324">
    <property type="entry name" value="RNA_pol_sigma_r3/r4-like"/>
</dbReference>
<gene>
    <name evidence="7" type="ORF">HNQ72_004984</name>
</gene>
<dbReference type="SUPFAM" id="SSF88946">
    <property type="entry name" value="Sigma2 domain of RNA polymerase sigma factors"/>
    <property type="match status" value="1"/>
</dbReference>
<name>A0A7W9YCE0_9HYPH</name>
<dbReference type="GO" id="GO:0003677">
    <property type="term" value="F:DNA binding"/>
    <property type="evidence" value="ECO:0007669"/>
    <property type="project" value="InterPro"/>
</dbReference>
<evidence type="ECO:0000313" key="8">
    <source>
        <dbReference type="Proteomes" id="UP000547879"/>
    </source>
</evidence>
<dbReference type="PANTHER" id="PTHR43133:SF25">
    <property type="entry name" value="RNA POLYMERASE SIGMA FACTOR RFAY-RELATED"/>
    <property type="match status" value="1"/>
</dbReference>
<protein>
    <submittedName>
        <fullName evidence="7">RNA polymerase sigma-70 factor (ECF subfamily)</fullName>
    </submittedName>
</protein>
<dbReference type="AlphaFoldDB" id="A0A7W9YCE0"/>
<comment type="caution">
    <text evidence="7">The sequence shown here is derived from an EMBL/GenBank/DDBJ whole genome shotgun (WGS) entry which is preliminary data.</text>
</comment>
<dbReference type="PANTHER" id="PTHR43133">
    <property type="entry name" value="RNA POLYMERASE ECF-TYPE SIGMA FACTO"/>
    <property type="match status" value="1"/>
</dbReference>
<dbReference type="Pfam" id="PF08281">
    <property type="entry name" value="Sigma70_r4_2"/>
    <property type="match status" value="1"/>
</dbReference>
<dbReference type="InterPro" id="IPR013249">
    <property type="entry name" value="RNA_pol_sigma70_r4_t2"/>
</dbReference>
<accession>A0A7W9YCE0</accession>
<dbReference type="InterPro" id="IPR039425">
    <property type="entry name" value="RNA_pol_sigma-70-like"/>
</dbReference>
<sequence>MRSIGTDDAIQAEMVQTIPALRNFATRFVRDRSEVDDLVQETLTRGLANIDKFQPGTRLRSWMFTIMRNTFCTGYHRGRREVAGLDDCVSLQASVPPAQEWGVRMQEFSEAVARLSPEHRKAFNMVLMDGLSYETAASCCGCPVGTIKSRVSRIRLALAQQTGGVW</sequence>
<evidence type="ECO:0000313" key="7">
    <source>
        <dbReference type="EMBL" id="MBB6165138.1"/>
    </source>
</evidence>
<reference evidence="7 8" key="1">
    <citation type="submission" date="2020-08" db="EMBL/GenBank/DDBJ databases">
        <title>Genomic Encyclopedia of Type Strains, Phase IV (KMG-IV): sequencing the most valuable type-strain genomes for metagenomic binning, comparative biology and taxonomic classification.</title>
        <authorList>
            <person name="Goeker M."/>
        </authorList>
    </citation>
    <scope>NUCLEOTIDE SEQUENCE [LARGE SCALE GENOMIC DNA]</scope>
    <source>
        <strain evidence="7 8">DSM 100734</strain>
    </source>
</reference>
<dbReference type="NCBIfam" id="TIGR02937">
    <property type="entry name" value="sigma70-ECF"/>
    <property type="match status" value="1"/>
</dbReference>
<dbReference type="InterPro" id="IPR007627">
    <property type="entry name" value="RNA_pol_sigma70_r2"/>
</dbReference>
<comment type="similarity">
    <text evidence="1">Belongs to the sigma-70 factor family. ECF subfamily.</text>
</comment>
<dbReference type="Gene3D" id="1.10.10.10">
    <property type="entry name" value="Winged helix-like DNA-binding domain superfamily/Winged helix DNA-binding domain"/>
    <property type="match status" value="1"/>
</dbReference>
<evidence type="ECO:0000256" key="1">
    <source>
        <dbReference type="ARBA" id="ARBA00010641"/>
    </source>
</evidence>
<dbReference type="Proteomes" id="UP000547879">
    <property type="component" value="Unassembled WGS sequence"/>
</dbReference>
<dbReference type="GO" id="GO:0006352">
    <property type="term" value="P:DNA-templated transcription initiation"/>
    <property type="evidence" value="ECO:0007669"/>
    <property type="project" value="InterPro"/>
</dbReference>
<feature type="domain" description="RNA polymerase sigma factor 70 region 4 type 2" evidence="6">
    <location>
        <begin position="106"/>
        <end position="158"/>
    </location>
</feature>
<evidence type="ECO:0000259" key="6">
    <source>
        <dbReference type="Pfam" id="PF08281"/>
    </source>
</evidence>
<dbReference type="InterPro" id="IPR036388">
    <property type="entry name" value="WH-like_DNA-bd_sf"/>
</dbReference>
<dbReference type="InterPro" id="IPR013325">
    <property type="entry name" value="RNA_pol_sigma_r2"/>
</dbReference>
<dbReference type="Gene3D" id="1.10.1740.10">
    <property type="match status" value="1"/>
</dbReference>
<evidence type="ECO:0000256" key="3">
    <source>
        <dbReference type="ARBA" id="ARBA00023082"/>
    </source>
</evidence>
<keyword evidence="3" id="KW-0731">Sigma factor</keyword>
<dbReference type="Pfam" id="PF04542">
    <property type="entry name" value="Sigma70_r2"/>
    <property type="match status" value="1"/>
</dbReference>
<proteinExistence type="inferred from homology"/>
<dbReference type="RefSeq" id="WP_183996185.1">
    <property type="nucleotide sequence ID" value="NZ_BMHW01000009.1"/>
</dbReference>
<dbReference type="GO" id="GO:0016987">
    <property type="term" value="F:sigma factor activity"/>
    <property type="evidence" value="ECO:0007669"/>
    <property type="project" value="UniProtKB-KW"/>
</dbReference>
<evidence type="ECO:0000256" key="4">
    <source>
        <dbReference type="ARBA" id="ARBA00023163"/>
    </source>
</evidence>
<keyword evidence="8" id="KW-1185">Reference proteome</keyword>
<evidence type="ECO:0000256" key="2">
    <source>
        <dbReference type="ARBA" id="ARBA00023015"/>
    </source>
</evidence>